<gene>
    <name evidence="1" type="ORF">SAMN05216323_10337</name>
</gene>
<dbReference type="NCBIfam" id="TIGR03519">
    <property type="entry name" value="T9SS_PorP_fam"/>
    <property type="match status" value="1"/>
</dbReference>
<evidence type="ECO:0000313" key="1">
    <source>
        <dbReference type="EMBL" id="SDC47384.1"/>
    </source>
</evidence>
<organism evidence="1 2">
    <name type="scientific">Williamwhitmania taraxaci</name>
    <dbReference type="NCBI Taxonomy" id="1640674"/>
    <lineage>
        <taxon>Bacteria</taxon>
        <taxon>Pseudomonadati</taxon>
        <taxon>Bacteroidota</taxon>
        <taxon>Bacteroidia</taxon>
        <taxon>Bacteroidales</taxon>
        <taxon>Williamwhitmaniaceae</taxon>
        <taxon>Williamwhitmania</taxon>
    </lineage>
</organism>
<dbReference type="RefSeq" id="WP_092438431.1">
    <property type="nucleotide sequence ID" value="NZ_FMYP01000033.1"/>
</dbReference>
<dbReference type="InterPro" id="IPR019861">
    <property type="entry name" value="PorP/SprF_Bacteroidetes"/>
</dbReference>
<dbReference type="Proteomes" id="UP000199452">
    <property type="component" value="Unassembled WGS sequence"/>
</dbReference>
<dbReference type="AlphaFoldDB" id="A0A1G6LWE5"/>
<dbReference type="STRING" id="1640674.SAMN05216323_10337"/>
<dbReference type="Pfam" id="PF11751">
    <property type="entry name" value="PorP_SprF"/>
    <property type="match status" value="1"/>
</dbReference>
<dbReference type="EMBL" id="FMYP01000033">
    <property type="protein sequence ID" value="SDC47384.1"/>
    <property type="molecule type" value="Genomic_DNA"/>
</dbReference>
<evidence type="ECO:0000313" key="2">
    <source>
        <dbReference type="Proteomes" id="UP000199452"/>
    </source>
</evidence>
<protein>
    <submittedName>
        <fullName evidence="1">Type IX secretion system membrane protein, PorP/SprF family</fullName>
    </submittedName>
</protein>
<proteinExistence type="predicted"/>
<accession>A0A1G6LWE5</accession>
<keyword evidence="2" id="KW-1185">Reference proteome</keyword>
<dbReference type="OrthoDB" id="1320396at2"/>
<reference evidence="1 2" key="1">
    <citation type="submission" date="2016-09" db="EMBL/GenBank/DDBJ databases">
        <authorList>
            <person name="Capua I."/>
            <person name="De Benedictis P."/>
            <person name="Joannis T."/>
            <person name="Lombin L.H."/>
            <person name="Cattoli G."/>
        </authorList>
    </citation>
    <scope>NUCLEOTIDE SEQUENCE [LARGE SCALE GENOMIC DNA]</scope>
    <source>
        <strain evidence="1 2">A7P-90m</strain>
    </source>
</reference>
<sequence length="334" mass="37921">MKGLKKIRVGLVVLGILSTGRVFGQQEPIYSQYMMNSFLLNPAVAGAEGFTAFNLTARQQWAGYSEGPRTFAISGQTRILKTSYMNRSRRIKNRVRKRRPSGRVGFGWYMFNDVNGRVSRTGVQGTYAYHLDMRQYQLSFGASLSFYQFKADVAPSGLPYPDQQDPLVMAGKANADFSPDANFGVMLSSASAWYAGFSVSNLVQSSIQFGVGNKESAYRMLRHYYLIGGYRYDFRNDFEIEPSMKFTTTERLSYTTDINVKGYYKRDYWAGLSYRTSGSAIVMVGAKYKSYYIGYAFDYGFGQLTNFNSLGTHELMVGIKIGDSARRYRWLNRF</sequence>
<name>A0A1G6LWE5_9BACT</name>